<dbReference type="PANTHER" id="PTHR34585">
    <property type="match status" value="1"/>
</dbReference>
<dbReference type="InterPro" id="IPR041657">
    <property type="entry name" value="HTH_17"/>
</dbReference>
<dbReference type="RefSeq" id="WP_146837148.1">
    <property type="nucleotide sequence ID" value="NZ_CP042476.1"/>
</dbReference>
<dbReference type="Pfam" id="PF12728">
    <property type="entry name" value="HTH_17"/>
    <property type="match status" value="1"/>
</dbReference>
<evidence type="ECO:0000313" key="3">
    <source>
        <dbReference type="Proteomes" id="UP000321954"/>
    </source>
</evidence>
<protein>
    <submittedName>
        <fullName evidence="2">Helix-turn-helix domain-containing protein</fullName>
    </submittedName>
</protein>
<gene>
    <name evidence="2" type="ORF">FK178_15090</name>
</gene>
<dbReference type="PANTHER" id="PTHR34585:SF22">
    <property type="entry name" value="HELIX-TURN-HELIX DOMAIN-CONTAINING PROTEIN"/>
    <property type="match status" value="1"/>
</dbReference>
<name>A0A5B8YLS5_9FLAO</name>
<sequence>MEEGNTKSLYPFLVSINSLEKKMEELIREFRIRQVRDPQYIILDNADFIRMFNISSRTAQNWRDEGLIEYAQVKGKFYYSLTDIKNFIDKHRKNKKGI</sequence>
<proteinExistence type="predicted"/>
<dbReference type="SUPFAM" id="SSF46955">
    <property type="entry name" value="Putative DNA-binding domain"/>
    <property type="match status" value="1"/>
</dbReference>
<dbReference type="InterPro" id="IPR009061">
    <property type="entry name" value="DNA-bd_dom_put_sf"/>
</dbReference>
<dbReference type="KEGG" id="anp:FK178_15090"/>
<feature type="domain" description="Helix-turn-helix" evidence="1">
    <location>
        <begin position="45"/>
        <end position="91"/>
    </location>
</feature>
<evidence type="ECO:0000313" key="2">
    <source>
        <dbReference type="EMBL" id="QED38960.1"/>
    </source>
</evidence>
<evidence type="ECO:0000259" key="1">
    <source>
        <dbReference type="Pfam" id="PF12728"/>
    </source>
</evidence>
<dbReference type="EMBL" id="CP042476">
    <property type="protein sequence ID" value="QED38960.1"/>
    <property type="molecule type" value="Genomic_DNA"/>
</dbReference>
<reference evidence="2 3" key="1">
    <citation type="submission" date="2019-08" db="EMBL/GenBank/DDBJ databases">
        <title>Antarcticibacterium arcticum sp. nov., a bacterium isolated from marine sediment of the Canadian Beaufort Sea.</title>
        <authorList>
            <person name="Lee Y.M."/>
            <person name="Baek K."/>
            <person name="Lee D.-H."/>
            <person name="Shin S.C."/>
            <person name="Jin Y.K."/>
            <person name="Park Y."/>
        </authorList>
    </citation>
    <scope>NUCLEOTIDE SEQUENCE [LARGE SCALE GENOMIC DNA]</scope>
    <source>
        <strain evidence="2 3">PAMC 28998</strain>
    </source>
</reference>
<dbReference type="Proteomes" id="UP000321954">
    <property type="component" value="Chromosome"/>
</dbReference>
<organism evidence="2 3">
    <name type="scientific">Antarcticibacterium arcticum</name>
    <dbReference type="NCBI Taxonomy" id="2585771"/>
    <lineage>
        <taxon>Bacteria</taxon>
        <taxon>Pseudomonadati</taxon>
        <taxon>Bacteroidota</taxon>
        <taxon>Flavobacteriia</taxon>
        <taxon>Flavobacteriales</taxon>
        <taxon>Flavobacteriaceae</taxon>
        <taxon>Antarcticibacterium</taxon>
    </lineage>
</organism>
<dbReference type="AlphaFoldDB" id="A0A5B8YLS5"/>
<dbReference type="OrthoDB" id="1524679at2"/>
<accession>A0A5B8YLS5</accession>
<keyword evidence="3" id="KW-1185">Reference proteome</keyword>